<evidence type="ECO:0000313" key="1">
    <source>
        <dbReference type="EMBL" id="KAJ4836493.1"/>
    </source>
</evidence>
<accession>A0A9Q0FRK5</accession>
<dbReference type="AlphaFoldDB" id="A0A9Q0FRK5"/>
<gene>
    <name evidence="1" type="ORF">Tsubulata_041567</name>
</gene>
<comment type="caution">
    <text evidence="1">The sequence shown here is derived from an EMBL/GenBank/DDBJ whole genome shotgun (WGS) entry which is preliminary data.</text>
</comment>
<organism evidence="1 2">
    <name type="scientific">Turnera subulata</name>
    <dbReference type="NCBI Taxonomy" id="218843"/>
    <lineage>
        <taxon>Eukaryota</taxon>
        <taxon>Viridiplantae</taxon>
        <taxon>Streptophyta</taxon>
        <taxon>Embryophyta</taxon>
        <taxon>Tracheophyta</taxon>
        <taxon>Spermatophyta</taxon>
        <taxon>Magnoliopsida</taxon>
        <taxon>eudicotyledons</taxon>
        <taxon>Gunneridae</taxon>
        <taxon>Pentapetalae</taxon>
        <taxon>rosids</taxon>
        <taxon>fabids</taxon>
        <taxon>Malpighiales</taxon>
        <taxon>Passifloraceae</taxon>
        <taxon>Turnera</taxon>
    </lineage>
</organism>
<dbReference type="Proteomes" id="UP001141552">
    <property type="component" value="Unassembled WGS sequence"/>
</dbReference>
<feature type="non-terminal residue" evidence="1">
    <location>
        <position position="57"/>
    </location>
</feature>
<proteinExistence type="predicted"/>
<name>A0A9Q0FRK5_9ROSI</name>
<dbReference type="EMBL" id="JAKUCV010004105">
    <property type="protein sequence ID" value="KAJ4836493.1"/>
    <property type="molecule type" value="Genomic_DNA"/>
</dbReference>
<reference evidence="1" key="2">
    <citation type="journal article" date="2023" name="Plants (Basel)">
        <title>Annotation of the Turnera subulata (Passifloraceae) Draft Genome Reveals the S-Locus Evolved after the Divergence of Turneroideae from Passifloroideae in a Stepwise Manner.</title>
        <authorList>
            <person name="Henning P.M."/>
            <person name="Roalson E.H."/>
            <person name="Mir W."/>
            <person name="McCubbin A.G."/>
            <person name="Shore J.S."/>
        </authorList>
    </citation>
    <scope>NUCLEOTIDE SEQUENCE</scope>
    <source>
        <tissue evidence="1">Leaves</tissue>
    </source>
</reference>
<evidence type="ECO:0000313" key="2">
    <source>
        <dbReference type="Proteomes" id="UP001141552"/>
    </source>
</evidence>
<reference evidence="1" key="1">
    <citation type="submission" date="2022-02" db="EMBL/GenBank/DDBJ databases">
        <authorList>
            <person name="Henning P.M."/>
            <person name="McCubbin A.G."/>
            <person name="Shore J.S."/>
        </authorList>
    </citation>
    <scope>NUCLEOTIDE SEQUENCE</scope>
    <source>
        <strain evidence="1">F60SS</strain>
        <tissue evidence="1">Leaves</tissue>
    </source>
</reference>
<protein>
    <submittedName>
        <fullName evidence="1">Uncharacterized protein</fullName>
    </submittedName>
</protein>
<sequence length="57" mass="6574">MLCRSFVNETEDAKKYEPPSKASSEHFVCFVVLEKEVKAVAEALQSRFRFEGKLFES</sequence>
<keyword evidence="2" id="KW-1185">Reference proteome</keyword>